<evidence type="ECO:0000313" key="3">
    <source>
        <dbReference type="Proteomes" id="UP000265816"/>
    </source>
</evidence>
<protein>
    <submittedName>
        <fullName evidence="2">Glutaredoxin family protein</fullName>
    </submittedName>
</protein>
<dbReference type="Proteomes" id="UP000265816">
    <property type="component" value="Unassembled WGS sequence"/>
</dbReference>
<dbReference type="Gene3D" id="3.40.30.10">
    <property type="entry name" value="Glutaredoxin"/>
    <property type="match status" value="1"/>
</dbReference>
<comment type="caution">
    <text evidence="2">The sequence shown here is derived from an EMBL/GenBank/DDBJ whole genome shotgun (WGS) entry which is preliminary data.</text>
</comment>
<feature type="domain" description="Glutaredoxin" evidence="1">
    <location>
        <begin position="4"/>
        <end position="61"/>
    </location>
</feature>
<dbReference type="InterPro" id="IPR002109">
    <property type="entry name" value="Glutaredoxin"/>
</dbReference>
<dbReference type="InterPro" id="IPR036249">
    <property type="entry name" value="Thioredoxin-like_sf"/>
</dbReference>
<dbReference type="PANTHER" id="PTHR34386">
    <property type="entry name" value="GLUTAREDOXIN"/>
    <property type="match status" value="1"/>
</dbReference>
<accession>A0A398BDD9</accession>
<dbReference type="SUPFAM" id="SSF52833">
    <property type="entry name" value="Thioredoxin-like"/>
    <property type="match status" value="1"/>
</dbReference>
<dbReference type="GO" id="GO:0045454">
    <property type="term" value="P:cell redox homeostasis"/>
    <property type="evidence" value="ECO:0007669"/>
    <property type="project" value="TreeGrafter"/>
</dbReference>
<dbReference type="PANTHER" id="PTHR34386:SF1">
    <property type="entry name" value="GLUTAREDOXIN-LIKE PROTEIN NRDH"/>
    <property type="match status" value="1"/>
</dbReference>
<evidence type="ECO:0000313" key="2">
    <source>
        <dbReference type="EMBL" id="RID87827.1"/>
    </source>
</evidence>
<dbReference type="RefSeq" id="WP_119111399.1">
    <property type="nucleotide sequence ID" value="NZ_CBCSEO010000001.1"/>
</dbReference>
<dbReference type="EMBL" id="QWVT01000008">
    <property type="protein sequence ID" value="RID87827.1"/>
    <property type="molecule type" value="Genomic_DNA"/>
</dbReference>
<name>A0A398BDD9_9BACI</name>
<dbReference type="InterPro" id="IPR051548">
    <property type="entry name" value="Grx-like_ET"/>
</dbReference>
<dbReference type="CDD" id="cd02976">
    <property type="entry name" value="NrdH"/>
    <property type="match status" value="1"/>
</dbReference>
<dbReference type="Pfam" id="PF00462">
    <property type="entry name" value="Glutaredoxin"/>
    <property type="match status" value="1"/>
</dbReference>
<dbReference type="GO" id="GO:0009055">
    <property type="term" value="F:electron transfer activity"/>
    <property type="evidence" value="ECO:0007669"/>
    <property type="project" value="TreeGrafter"/>
</dbReference>
<keyword evidence="3" id="KW-1185">Reference proteome</keyword>
<evidence type="ECO:0000259" key="1">
    <source>
        <dbReference type="Pfam" id="PF00462"/>
    </source>
</evidence>
<organism evidence="2 3">
    <name type="scientific">Mesobacillus zeae</name>
    <dbReference type="NCBI Taxonomy" id="1917180"/>
    <lineage>
        <taxon>Bacteria</taxon>
        <taxon>Bacillati</taxon>
        <taxon>Bacillota</taxon>
        <taxon>Bacilli</taxon>
        <taxon>Bacillales</taxon>
        <taxon>Bacillaceae</taxon>
        <taxon>Mesobacillus</taxon>
    </lineage>
</organism>
<dbReference type="AlphaFoldDB" id="A0A398BDD9"/>
<gene>
    <name evidence="2" type="ORF">D1970_03025</name>
</gene>
<dbReference type="OrthoDB" id="9795531at2"/>
<sequence length="80" mass="8933">MTTVTVFTQDDCPPCKIVKWFLQDHGVDFTEKNITSDPSAKKELTEQYGILSTPAVIIQDQIFTGFDLPRLMDALGIQGN</sequence>
<reference evidence="2 3" key="1">
    <citation type="submission" date="2018-08" db="EMBL/GenBank/DDBJ databases">
        <title>Bacillus jemisoniae sp. nov., Bacillus chryseoplanitiae sp. nov., Bacillus resnikiae sp. nov., and Bacillus frankliniae sp. nov., isolated from Viking spacecraft and associated surfaces.</title>
        <authorList>
            <person name="Seuylemezian A."/>
            <person name="Vaishampayan P."/>
        </authorList>
    </citation>
    <scope>NUCLEOTIDE SEQUENCE [LARGE SCALE GENOMIC DNA]</scope>
    <source>
        <strain evidence="2 3">JJ-247</strain>
    </source>
</reference>
<dbReference type="PROSITE" id="PS51354">
    <property type="entry name" value="GLUTAREDOXIN_2"/>
    <property type="match status" value="1"/>
</dbReference>
<proteinExistence type="predicted"/>